<proteinExistence type="predicted"/>
<evidence type="ECO:0000313" key="7">
    <source>
        <dbReference type="EMBL" id="PRZ07734.1"/>
    </source>
</evidence>
<feature type="transmembrane region" description="Helical" evidence="6">
    <location>
        <begin position="108"/>
        <end position="132"/>
    </location>
</feature>
<keyword evidence="3 6" id="KW-0812">Transmembrane</keyword>
<protein>
    <submittedName>
        <fullName evidence="7">Membrane protein</fullName>
    </submittedName>
</protein>
<gene>
    <name evidence="7" type="ORF">BCL65_104177</name>
</gene>
<feature type="transmembrane region" description="Helical" evidence="6">
    <location>
        <begin position="43"/>
        <end position="66"/>
    </location>
</feature>
<dbReference type="PANTHER" id="PTHR30213:SF1">
    <property type="entry name" value="INNER MEMBRANE PROTEIN YHJD"/>
    <property type="match status" value="1"/>
</dbReference>
<keyword evidence="2" id="KW-1003">Cell membrane</keyword>
<dbReference type="EMBL" id="PVTX01000004">
    <property type="protein sequence ID" value="PRZ07734.1"/>
    <property type="molecule type" value="Genomic_DNA"/>
</dbReference>
<dbReference type="RefSeq" id="WP_106266778.1">
    <property type="nucleotide sequence ID" value="NZ_PVTX01000004.1"/>
</dbReference>
<keyword evidence="4 6" id="KW-1133">Transmembrane helix</keyword>
<dbReference type="InterPro" id="IPR017039">
    <property type="entry name" value="Virul_fac_BrkB"/>
</dbReference>
<comment type="subcellular location">
    <subcellularLocation>
        <location evidence="1">Cell membrane</location>
        <topology evidence="1">Multi-pass membrane protein</topology>
    </subcellularLocation>
</comment>
<evidence type="ECO:0000256" key="1">
    <source>
        <dbReference type="ARBA" id="ARBA00004651"/>
    </source>
</evidence>
<dbReference type="PANTHER" id="PTHR30213">
    <property type="entry name" value="INNER MEMBRANE PROTEIN YHJD"/>
    <property type="match status" value="1"/>
</dbReference>
<feature type="transmembrane region" description="Helical" evidence="6">
    <location>
        <begin position="261"/>
        <end position="291"/>
    </location>
</feature>
<accession>A0ABX5EHQ2</accession>
<name>A0ABX5EHQ2_9MICO</name>
<dbReference type="Proteomes" id="UP000239895">
    <property type="component" value="Unassembled WGS sequence"/>
</dbReference>
<evidence type="ECO:0000256" key="3">
    <source>
        <dbReference type="ARBA" id="ARBA00022692"/>
    </source>
</evidence>
<evidence type="ECO:0000256" key="6">
    <source>
        <dbReference type="SAM" id="Phobius"/>
    </source>
</evidence>
<evidence type="ECO:0000256" key="4">
    <source>
        <dbReference type="ARBA" id="ARBA00022989"/>
    </source>
</evidence>
<keyword evidence="8" id="KW-1185">Reference proteome</keyword>
<evidence type="ECO:0000256" key="2">
    <source>
        <dbReference type="ARBA" id="ARBA00022475"/>
    </source>
</evidence>
<organism evidence="7 8">
    <name type="scientific">Isoptericola halotolerans</name>
    <dbReference type="NCBI Taxonomy" id="300560"/>
    <lineage>
        <taxon>Bacteria</taxon>
        <taxon>Bacillati</taxon>
        <taxon>Actinomycetota</taxon>
        <taxon>Actinomycetes</taxon>
        <taxon>Micrococcales</taxon>
        <taxon>Promicromonosporaceae</taxon>
        <taxon>Isoptericola</taxon>
    </lineage>
</organism>
<feature type="transmembrane region" description="Helical" evidence="6">
    <location>
        <begin position="153"/>
        <end position="175"/>
    </location>
</feature>
<keyword evidence="5 6" id="KW-0472">Membrane</keyword>
<evidence type="ECO:0000313" key="8">
    <source>
        <dbReference type="Proteomes" id="UP000239895"/>
    </source>
</evidence>
<feature type="transmembrane region" description="Helical" evidence="6">
    <location>
        <begin position="231"/>
        <end position="249"/>
    </location>
</feature>
<sequence length="343" mass="37552">MPDEPERLTEKIARWTEWLQDRREVRAVRWYLAQRGNQLSGGIAYSALFSLGAGLTIGFSVFSAVLGNRPELSEAVFEQIDSWVPGLLKDSPDDAGLVSPDELVRTTAWSWTTVVASIVFLWTAIGVMAALRHSVRSLFEAPVVGVSPVLSKVWQLLGFVILGLMLLASAVASIVSQTVNNQITRWLGDSAVLGWVLSAGTFAVGLVLDTLLVYLVIRVVARVRTRHGRDMLIGCLATGLVASGLRWVGTSAITASAERNVILASIVTVGALLILVNFVARVLLIACAWMYDPPRLEEIARAEETVAWMRRQAEIERVVRRGPGSGRPYSPVVRGVRRGLYDY</sequence>
<feature type="transmembrane region" description="Helical" evidence="6">
    <location>
        <begin position="195"/>
        <end position="219"/>
    </location>
</feature>
<comment type="caution">
    <text evidence="7">The sequence shown here is derived from an EMBL/GenBank/DDBJ whole genome shotgun (WGS) entry which is preliminary data.</text>
</comment>
<dbReference type="Pfam" id="PF03631">
    <property type="entry name" value="Virul_fac_BrkB"/>
    <property type="match status" value="1"/>
</dbReference>
<reference evidence="7 8" key="1">
    <citation type="submission" date="2018-03" db="EMBL/GenBank/DDBJ databases">
        <title>Comparative analysis of microorganisms from saline springs in Andes Mountain Range, Colombia.</title>
        <authorList>
            <person name="Rubin E."/>
        </authorList>
    </citation>
    <scope>NUCLEOTIDE SEQUENCE [LARGE SCALE GENOMIC DNA]</scope>
    <source>
        <strain evidence="7 8">CG 23</strain>
    </source>
</reference>
<evidence type="ECO:0000256" key="5">
    <source>
        <dbReference type="ARBA" id="ARBA00023136"/>
    </source>
</evidence>